<feature type="compositionally biased region" description="Gly residues" evidence="10">
    <location>
        <begin position="528"/>
        <end position="542"/>
    </location>
</feature>
<name>A0AA41PZU6_9ACTN</name>
<feature type="transmembrane region" description="Helical" evidence="11">
    <location>
        <begin position="262"/>
        <end position="282"/>
    </location>
</feature>
<dbReference type="GO" id="GO:0051453">
    <property type="term" value="P:regulation of intracellular pH"/>
    <property type="evidence" value="ECO:0007669"/>
    <property type="project" value="TreeGrafter"/>
</dbReference>
<dbReference type="InterPro" id="IPR006153">
    <property type="entry name" value="Cation/H_exchanger_TM"/>
</dbReference>
<keyword evidence="8 11" id="KW-0472">Membrane</keyword>
<feature type="transmembrane region" description="Helical" evidence="11">
    <location>
        <begin position="181"/>
        <end position="198"/>
    </location>
</feature>
<feature type="compositionally biased region" description="Low complexity" evidence="10">
    <location>
        <begin position="514"/>
        <end position="523"/>
    </location>
</feature>
<feature type="transmembrane region" description="Helical" evidence="11">
    <location>
        <begin position="28"/>
        <end position="45"/>
    </location>
</feature>
<dbReference type="Pfam" id="PF00999">
    <property type="entry name" value="Na_H_Exchanger"/>
    <property type="match status" value="1"/>
</dbReference>
<evidence type="ECO:0000259" key="12">
    <source>
        <dbReference type="Pfam" id="PF00999"/>
    </source>
</evidence>
<feature type="transmembrane region" description="Helical" evidence="11">
    <location>
        <begin position="80"/>
        <end position="102"/>
    </location>
</feature>
<keyword evidence="14" id="KW-1185">Reference proteome</keyword>
<keyword evidence="3" id="KW-1003">Cell membrane</keyword>
<comment type="caution">
    <text evidence="13">The sequence shown here is derived from an EMBL/GenBank/DDBJ whole genome shotgun (WGS) entry which is preliminary data.</text>
</comment>
<dbReference type="GO" id="GO:0015386">
    <property type="term" value="F:potassium:proton antiporter activity"/>
    <property type="evidence" value="ECO:0007669"/>
    <property type="project" value="TreeGrafter"/>
</dbReference>
<feature type="region of interest" description="Disordered" evidence="10">
    <location>
        <begin position="508"/>
        <end position="552"/>
    </location>
</feature>
<keyword evidence="7" id="KW-0406">Ion transport</keyword>
<feature type="domain" description="Cation/H+ exchanger transmembrane" evidence="12">
    <location>
        <begin position="12"/>
        <end position="446"/>
    </location>
</feature>
<evidence type="ECO:0000256" key="3">
    <source>
        <dbReference type="ARBA" id="ARBA00022475"/>
    </source>
</evidence>
<proteinExistence type="predicted"/>
<evidence type="ECO:0000256" key="1">
    <source>
        <dbReference type="ARBA" id="ARBA00004651"/>
    </source>
</evidence>
<dbReference type="GO" id="GO:0015385">
    <property type="term" value="F:sodium:proton antiporter activity"/>
    <property type="evidence" value="ECO:0007669"/>
    <property type="project" value="InterPro"/>
</dbReference>
<dbReference type="InterPro" id="IPR018422">
    <property type="entry name" value="Cation/H_exchanger_CPA1"/>
</dbReference>
<sequence>MELTIVAVLGVISIVAVASVSRRLGVAAPLALVVVGIGLSFIPGLPRIEADPEWVLAGVLPPLLYAAAVRMPAVDFRRDFKAIAGLAVLLVAVTTLCTGLVFEALLPGLGLAAAFALGAVVSPTDAVAATSVGKRLGLPSRLLTILEGEGLVNDASALVLLSSAVAAITHDVAFARIGLDFLYAVAAAIAIGVAVGQVNVRVRAHLDDSVLNTAVTFVIPFVAFVPAEEIHASGVLAVVVTGLVTGHQSPRFLRAQDRVTEALNWQTVAFLLESGLFLFMGLQLKTLLDDADRAGVDVGKAVWIGLVASVLVMALRMAFVAPLVASLRREASRAETWQPVLERMRGQVADLEPGTVVRGKKVTDERKERLQLRITRRKSDLEFALAESIGWRGGVVLGWSGMRGAITVAAAQTLPADTPYRTELLLIAFVVAVTTLLVQGLSLPKVIRVLAIPGDDTAADRAEYAALLDELGDRAREILDASDLAPADGTDRYADIVVDRVRNDTRTGYRKAAEAAGGKQAGSPGPGPGQGPGSGSGSGPGSGSADATDPREQYRELILRVLAAEQDELLLARRAGAYSSRTLGRAQHALDIQQARLQQIPEADG</sequence>
<evidence type="ECO:0000256" key="6">
    <source>
        <dbReference type="ARBA" id="ARBA00023053"/>
    </source>
</evidence>
<dbReference type="PANTHER" id="PTHR10110">
    <property type="entry name" value="SODIUM/HYDROGEN EXCHANGER"/>
    <property type="match status" value="1"/>
</dbReference>
<organism evidence="13 14">
    <name type="scientific">Yinghuangia soli</name>
    <dbReference type="NCBI Taxonomy" id="2908204"/>
    <lineage>
        <taxon>Bacteria</taxon>
        <taxon>Bacillati</taxon>
        <taxon>Actinomycetota</taxon>
        <taxon>Actinomycetes</taxon>
        <taxon>Kitasatosporales</taxon>
        <taxon>Streptomycetaceae</taxon>
        <taxon>Yinghuangia</taxon>
    </lineage>
</organism>
<evidence type="ECO:0000313" key="14">
    <source>
        <dbReference type="Proteomes" id="UP001165378"/>
    </source>
</evidence>
<keyword evidence="4 11" id="KW-0812">Transmembrane</keyword>
<dbReference type="EMBL" id="JAKFHA010000005">
    <property type="protein sequence ID" value="MCF2527844.1"/>
    <property type="molecule type" value="Genomic_DNA"/>
</dbReference>
<evidence type="ECO:0000256" key="4">
    <source>
        <dbReference type="ARBA" id="ARBA00022692"/>
    </source>
</evidence>
<protein>
    <submittedName>
        <fullName evidence="13">Sodium:proton antiporter</fullName>
    </submittedName>
</protein>
<evidence type="ECO:0000256" key="5">
    <source>
        <dbReference type="ARBA" id="ARBA00022989"/>
    </source>
</evidence>
<evidence type="ECO:0000256" key="2">
    <source>
        <dbReference type="ARBA" id="ARBA00022448"/>
    </source>
</evidence>
<evidence type="ECO:0000313" key="13">
    <source>
        <dbReference type="EMBL" id="MCF2527844.1"/>
    </source>
</evidence>
<feature type="transmembrane region" description="Helical" evidence="11">
    <location>
        <begin position="233"/>
        <end position="250"/>
    </location>
</feature>
<dbReference type="RefSeq" id="WP_235052016.1">
    <property type="nucleotide sequence ID" value="NZ_JAKFHA010000005.1"/>
</dbReference>
<reference evidence="13" key="1">
    <citation type="submission" date="2022-01" db="EMBL/GenBank/DDBJ databases">
        <title>Genome-Based Taxonomic Classification of the Phylum Actinobacteria.</title>
        <authorList>
            <person name="Gao Y."/>
        </authorList>
    </citation>
    <scope>NUCLEOTIDE SEQUENCE</scope>
    <source>
        <strain evidence="13">KLBMP 8922</strain>
    </source>
</reference>
<evidence type="ECO:0000256" key="11">
    <source>
        <dbReference type="SAM" id="Phobius"/>
    </source>
</evidence>
<keyword evidence="6" id="KW-0915">Sodium</keyword>
<evidence type="ECO:0000256" key="7">
    <source>
        <dbReference type="ARBA" id="ARBA00023065"/>
    </source>
</evidence>
<evidence type="ECO:0000256" key="8">
    <source>
        <dbReference type="ARBA" id="ARBA00023136"/>
    </source>
</evidence>
<dbReference type="AlphaFoldDB" id="A0AA41PZU6"/>
<dbReference type="Gene3D" id="6.10.140.1330">
    <property type="match status" value="1"/>
</dbReference>
<dbReference type="GO" id="GO:0005886">
    <property type="term" value="C:plasma membrane"/>
    <property type="evidence" value="ECO:0007669"/>
    <property type="project" value="UniProtKB-SubCell"/>
</dbReference>
<evidence type="ECO:0000256" key="9">
    <source>
        <dbReference type="ARBA" id="ARBA00023201"/>
    </source>
</evidence>
<dbReference type="GO" id="GO:0098719">
    <property type="term" value="P:sodium ion import across plasma membrane"/>
    <property type="evidence" value="ECO:0007669"/>
    <property type="project" value="TreeGrafter"/>
</dbReference>
<gene>
    <name evidence="13" type="ORF">LZ495_11530</name>
</gene>
<feature type="transmembrane region" description="Helical" evidence="11">
    <location>
        <begin position="424"/>
        <end position="443"/>
    </location>
</feature>
<feature type="transmembrane region" description="Helical" evidence="11">
    <location>
        <begin position="210"/>
        <end position="227"/>
    </location>
</feature>
<dbReference type="Proteomes" id="UP001165378">
    <property type="component" value="Unassembled WGS sequence"/>
</dbReference>
<keyword evidence="5 11" id="KW-1133">Transmembrane helix</keyword>
<feature type="transmembrane region" description="Helical" evidence="11">
    <location>
        <begin position="302"/>
        <end position="325"/>
    </location>
</feature>
<dbReference type="PANTHER" id="PTHR10110:SF86">
    <property type="entry name" value="SODIUM_HYDROGEN EXCHANGER 7"/>
    <property type="match status" value="1"/>
</dbReference>
<accession>A0AA41PZU6</accession>
<keyword evidence="2" id="KW-0813">Transport</keyword>
<comment type="subcellular location">
    <subcellularLocation>
        <location evidence="1">Cell membrane</location>
        <topology evidence="1">Multi-pass membrane protein</topology>
    </subcellularLocation>
</comment>
<keyword evidence="9" id="KW-0739">Sodium transport</keyword>
<evidence type="ECO:0000256" key="10">
    <source>
        <dbReference type="SAM" id="MobiDB-lite"/>
    </source>
</evidence>